<dbReference type="Gene3D" id="1.10.10.10">
    <property type="entry name" value="Winged helix-like DNA-binding domain superfamily/Winged helix DNA-binding domain"/>
    <property type="match status" value="1"/>
</dbReference>
<evidence type="ECO:0000313" key="3">
    <source>
        <dbReference type="Proteomes" id="UP001596388"/>
    </source>
</evidence>
<gene>
    <name evidence="2" type="ORF">ACFQKD_05045</name>
</gene>
<name>A0ABD5WWH1_9EURY</name>
<comment type="caution">
    <text evidence="2">The sequence shown here is derived from an EMBL/GenBank/DDBJ whole genome shotgun (WGS) entry which is preliminary data.</text>
</comment>
<reference evidence="2 3" key="1">
    <citation type="journal article" date="2019" name="Int. J. Syst. Evol. Microbiol.">
        <title>The Global Catalogue of Microorganisms (GCM) 10K type strain sequencing project: providing services to taxonomists for standard genome sequencing and annotation.</title>
        <authorList>
            <consortium name="The Broad Institute Genomics Platform"/>
            <consortium name="The Broad Institute Genome Sequencing Center for Infectious Disease"/>
            <person name="Wu L."/>
            <person name="Ma J."/>
        </authorList>
    </citation>
    <scope>NUCLEOTIDE SEQUENCE [LARGE SCALE GENOMIC DNA]</scope>
    <source>
        <strain evidence="2 3">DT55</strain>
    </source>
</reference>
<accession>A0ABD5WWH1</accession>
<dbReference type="RefSeq" id="WP_276238870.1">
    <property type="nucleotide sequence ID" value="NZ_CP119989.1"/>
</dbReference>
<evidence type="ECO:0000259" key="1">
    <source>
        <dbReference type="Pfam" id="PF24035"/>
    </source>
</evidence>
<keyword evidence="3" id="KW-1185">Reference proteome</keyword>
<sequence length="115" mass="12664">MSGARQSDRSGDEVTIDELLSALADARRRAVIRYFHDTLRVTATAEELAEELAGDVVAADSERLATVLHHASLPKLDKAGIVEYDPATRTARYRGEELRDPVRRLFDDVTAVVTA</sequence>
<protein>
    <recommendedName>
        <fullName evidence="1">DUF7344 domain-containing protein</fullName>
    </recommendedName>
</protein>
<dbReference type="Proteomes" id="UP001596388">
    <property type="component" value="Unassembled WGS sequence"/>
</dbReference>
<organism evidence="2 3">
    <name type="scientific">Halobaculum marinum</name>
    <dbReference type="NCBI Taxonomy" id="3031996"/>
    <lineage>
        <taxon>Archaea</taxon>
        <taxon>Methanobacteriati</taxon>
        <taxon>Methanobacteriota</taxon>
        <taxon>Stenosarchaea group</taxon>
        <taxon>Halobacteria</taxon>
        <taxon>Halobacteriales</taxon>
        <taxon>Haloferacaceae</taxon>
        <taxon>Halobaculum</taxon>
    </lineage>
</organism>
<dbReference type="InterPro" id="IPR055768">
    <property type="entry name" value="DUF7344"/>
</dbReference>
<dbReference type="InterPro" id="IPR036388">
    <property type="entry name" value="WH-like_DNA-bd_sf"/>
</dbReference>
<dbReference type="EMBL" id="JBHTAG010000002">
    <property type="protein sequence ID" value="MFC7096666.1"/>
    <property type="molecule type" value="Genomic_DNA"/>
</dbReference>
<evidence type="ECO:0000313" key="2">
    <source>
        <dbReference type="EMBL" id="MFC7096666.1"/>
    </source>
</evidence>
<dbReference type="Pfam" id="PF24035">
    <property type="entry name" value="DUF7344"/>
    <property type="match status" value="1"/>
</dbReference>
<dbReference type="AlphaFoldDB" id="A0ABD5WWH1"/>
<feature type="domain" description="DUF7344" evidence="1">
    <location>
        <begin position="21"/>
        <end position="90"/>
    </location>
</feature>
<proteinExistence type="predicted"/>
<dbReference type="GeneID" id="79269444"/>